<name>A0A1S4FTV4_AEDAE</name>
<dbReference type="EMBL" id="CH478747">
    <property type="protein sequence ID" value="EAT32621.1"/>
    <property type="molecule type" value="Genomic_DNA"/>
</dbReference>
<feature type="signal peptide" evidence="11">
    <location>
        <begin position="1"/>
        <end position="21"/>
    </location>
</feature>
<dbReference type="GO" id="GO:0005739">
    <property type="term" value="C:mitochondrion"/>
    <property type="evidence" value="ECO:0007669"/>
    <property type="project" value="UniProtKB-SubCell"/>
</dbReference>
<dbReference type="OMA" id="TIMECVS"/>
<dbReference type="FunFam" id="3.40.1280.30:FF:000003">
    <property type="entry name" value="tRNA methyltransferase 10C, mitochondrial RNase P subunit"/>
    <property type="match status" value="1"/>
</dbReference>
<dbReference type="Proteomes" id="UP000682892">
    <property type="component" value="Unassembled WGS sequence"/>
</dbReference>
<dbReference type="InterPro" id="IPR007356">
    <property type="entry name" value="tRNA_m1G_MeTrfase_euk"/>
</dbReference>
<evidence type="ECO:0000259" key="12">
    <source>
        <dbReference type="PROSITE" id="PS51675"/>
    </source>
</evidence>
<keyword evidence="4" id="KW-0949">S-adenosyl-L-methionine</keyword>
<keyword evidence="5" id="KW-0819">tRNA processing</keyword>
<dbReference type="GO" id="GO:0008168">
    <property type="term" value="F:methyltransferase activity"/>
    <property type="evidence" value="ECO:0007669"/>
    <property type="project" value="UniProtKB-KW"/>
</dbReference>
<evidence type="ECO:0000256" key="3">
    <source>
        <dbReference type="ARBA" id="ARBA00022679"/>
    </source>
</evidence>
<feature type="coiled-coil region" evidence="10">
    <location>
        <begin position="128"/>
        <end position="155"/>
    </location>
</feature>
<proteinExistence type="predicted"/>
<sequence length="411" mass="48680">MLRRLLVARSALCSSVKLLNAAPVRNTPSQSITPIDVFWRRSYANLPNNQESHPIAAEEQPEGDQNGPSIDVDKKRKILELEMEVMRQEGRKVPTPAKIKEENWNHLLQLRSRNQRRQYYLYLWNTEMVKESQRIKKEQRRVEIAKRKEELTQENAENDHLIYGLFHNTMFLRVYESTMDHWHNNKLIQAMQFGQNLVIDCSYDDYMNDKEMRNTAKQLTLCFALNRMHNEPFNVHHCNANFQKTTMKNLQKSLVQIHDTAFPFNITEKSYLDLFPKEKLVYLTPHCKNDLEEFNPDDIYIVGAMVDKSSQEAVSLGKAKKQGLRMARLPLDRYFQFKSGKSLTIDQMLQILLELKTSNNFEKALRHVPRRKIVPMDEQQLELQKRLKEKNQLNKFKFSMGKFSDRKYKKR</sequence>
<dbReference type="AlphaFoldDB" id="A0A1S4FTV4"/>
<feature type="domain" description="SAM-dependent MTase TRM10-type" evidence="12">
    <location>
        <begin position="183"/>
        <end position="375"/>
    </location>
</feature>
<dbReference type="GO" id="GO:0070131">
    <property type="term" value="P:positive regulation of mitochondrial translation"/>
    <property type="evidence" value="ECO:0007669"/>
    <property type="project" value="TreeGrafter"/>
</dbReference>
<evidence type="ECO:0000256" key="5">
    <source>
        <dbReference type="ARBA" id="ARBA00022694"/>
    </source>
</evidence>
<dbReference type="HOGENOM" id="CLU_034384_3_0_1"/>
<evidence type="ECO:0000256" key="7">
    <source>
        <dbReference type="ARBA" id="ARBA00023054"/>
    </source>
</evidence>
<dbReference type="PANTHER" id="PTHR13563:SF5">
    <property type="entry name" value="TRNA METHYLTRANSFERASE 10 HOMOLOG C"/>
    <property type="match status" value="1"/>
</dbReference>
<dbReference type="PANTHER" id="PTHR13563">
    <property type="entry name" value="TRNA (GUANINE-9-) METHYLTRANSFERASE"/>
    <property type="match status" value="1"/>
</dbReference>
<dbReference type="Gene3D" id="3.40.1280.30">
    <property type="match status" value="1"/>
</dbReference>
<keyword evidence="7 10" id="KW-0175">Coiled coil</keyword>
<dbReference type="InterPro" id="IPR025812">
    <property type="entry name" value="Trm10_C_MTase_dom"/>
</dbReference>
<dbReference type="GO" id="GO:0000049">
    <property type="term" value="F:tRNA binding"/>
    <property type="evidence" value="ECO:0007669"/>
    <property type="project" value="TreeGrafter"/>
</dbReference>
<evidence type="ECO:0000256" key="1">
    <source>
        <dbReference type="ARBA" id="ARBA00004173"/>
    </source>
</evidence>
<feature type="chain" id="PRO_5036501856" description="RNA (guanine-9-)-methyltransferase domain-containing protein 1" evidence="11">
    <location>
        <begin position="22"/>
        <end position="411"/>
    </location>
</feature>
<dbReference type="OrthoDB" id="9976048at2759"/>
<evidence type="ECO:0000256" key="8">
    <source>
        <dbReference type="ARBA" id="ARBA00023128"/>
    </source>
</evidence>
<reference evidence="13" key="2">
    <citation type="journal article" date="2007" name="Science">
        <title>Genome sequence of Aedes aegypti, a major arbovirus vector.</title>
        <authorList>
            <person name="Nene V."/>
            <person name="Wortman J.R."/>
            <person name="Lawson D."/>
            <person name="Haas B."/>
            <person name="Kodira C."/>
            <person name="Tu Z.J."/>
            <person name="Loftus B."/>
            <person name="Xi Z."/>
            <person name="Megy K."/>
            <person name="Grabherr M."/>
            <person name="Ren Q."/>
            <person name="Zdobnov E.M."/>
            <person name="Lobo N.F."/>
            <person name="Campbell K.S."/>
            <person name="Brown S.E."/>
            <person name="Bonaldo M.F."/>
            <person name="Zhu J."/>
            <person name="Sinkins S.P."/>
            <person name="Hogenkamp D.G."/>
            <person name="Amedeo P."/>
            <person name="Arensburger P."/>
            <person name="Atkinson P.W."/>
            <person name="Bidwell S."/>
            <person name="Biedler J."/>
            <person name="Birney E."/>
            <person name="Bruggner R.V."/>
            <person name="Costas J."/>
            <person name="Coy M.R."/>
            <person name="Crabtree J."/>
            <person name="Crawford M."/>
            <person name="Debruyn B."/>
            <person name="Decaprio D."/>
            <person name="Eiglmeier K."/>
            <person name="Eisenstadt E."/>
            <person name="El-Dorry H."/>
            <person name="Gelbart W.M."/>
            <person name="Gomes S.L."/>
            <person name="Hammond M."/>
            <person name="Hannick L.I."/>
            <person name="Hogan J.R."/>
            <person name="Holmes M.H."/>
            <person name="Jaffe D."/>
            <person name="Johnston J.S."/>
            <person name="Kennedy R.C."/>
            <person name="Koo H."/>
            <person name="Kravitz S."/>
            <person name="Kriventseva E.V."/>
            <person name="Kulp D."/>
            <person name="Labutti K."/>
            <person name="Lee E."/>
            <person name="Li S."/>
            <person name="Lovin D.D."/>
            <person name="Mao C."/>
            <person name="Mauceli E."/>
            <person name="Menck C.F."/>
            <person name="Miller J.R."/>
            <person name="Montgomery P."/>
            <person name="Mori A."/>
            <person name="Nascimento A.L."/>
            <person name="Naveira H.F."/>
            <person name="Nusbaum C."/>
            <person name="O'leary S."/>
            <person name="Orvis J."/>
            <person name="Pertea M."/>
            <person name="Quesneville H."/>
            <person name="Reidenbach K.R."/>
            <person name="Rogers Y.H."/>
            <person name="Roth C.W."/>
            <person name="Schneider J.R."/>
            <person name="Schatz M."/>
            <person name="Shumway M."/>
            <person name="Stanke M."/>
            <person name="Stinson E.O."/>
            <person name="Tubio J.M."/>
            <person name="Vanzee J.P."/>
            <person name="Verjovski-Almeida S."/>
            <person name="Werner D."/>
            <person name="White O."/>
            <person name="Wyder S."/>
            <person name="Zeng Q."/>
            <person name="Zhao Q."/>
            <person name="Zhao Y."/>
            <person name="Hill C.A."/>
            <person name="Raikhel A.S."/>
            <person name="Soares M.B."/>
            <person name="Knudson D.L."/>
            <person name="Lee N.H."/>
            <person name="Galagan J."/>
            <person name="Salzberg S.L."/>
            <person name="Paulsen I.T."/>
            <person name="Dimopoulos G."/>
            <person name="Collins F.H."/>
            <person name="Birren B."/>
            <person name="Fraser-Liggett C.M."/>
            <person name="Severson D.W."/>
        </authorList>
    </citation>
    <scope>NUCLEOTIDE SEQUENCE [LARGE SCALE GENOMIC DNA]</scope>
    <source>
        <strain evidence="13">Liverpool</strain>
    </source>
</reference>
<reference evidence="13" key="3">
    <citation type="submission" date="2012-09" db="EMBL/GenBank/DDBJ databases">
        <authorList>
            <consortium name="VectorBase"/>
        </authorList>
    </citation>
    <scope>NUCLEOTIDE SEQUENCE</scope>
    <source>
        <strain evidence="13">Liverpool</strain>
    </source>
</reference>
<gene>
    <name evidence="13" type="ORF">AaeL_AAEL015198</name>
</gene>
<evidence type="ECO:0000313" key="13">
    <source>
        <dbReference type="EMBL" id="EAT32621.1"/>
    </source>
</evidence>
<evidence type="ECO:0000256" key="11">
    <source>
        <dbReference type="SAM" id="SignalP"/>
    </source>
</evidence>
<protein>
    <recommendedName>
        <fullName evidence="9">RNA (guanine-9-)-methyltransferase domain-containing protein 1</fullName>
    </recommendedName>
</protein>
<keyword evidence="3" id="KW-0808">Transferase</keyword>
<evidence type="ECO:0000256" key="4">
    <source>
        <dbReference type="ARBA" id="ARBA00022691"/>
    </source>
</evidence>
<dbReference type="PROSITE" id="PS51675">
    <property type="entry name" value="SAM_MT_TRM10"/>
    <property type="match status" value="1"/>
</dbReference>
<comment type="subcellular location">
    <subcellularLocation>
        <location evidence="1">Mitochondrion</location>
    </subcellularLocation>
</comment>
<dbReference type="GO" id="GO:0005654">
    <property type="term" value="C:nucleoplasm"/>
    <property type="evidence" value="ECO:0007669"/>
    <property type="project" value="TreeGrafter"/>
</dbReference>
<dbReference type="GO" id="GO:0032259">
    <property type="term" value="P:methylation"/>
    <property type="evidence" value="ECO:0007669"/>
    <property type="project" value="UniProtKB-KW"/>
</dbReference>
<dbReference type="InterPro" id="IPR028564">
    <property type="entry name" value="MT_TRM10-typ"/>
</dbReference>
<accession>A0A1S4FTV4</accession>
<reference evidence="13" key="1">
    <citation type="submission" date="2005-10" db="EMBL/GenBank/DDBJ databases">
        <authorList>
            <person name="Loftus B.J."/>
            <person name="Nene V.M."/>
            <person name="Hannick L.I."/>
            <person name="Bidwell S."/>
            <person name="Haas B."/>
            <person name="Amedeo P."/>
            <person name="Orvis J."/>
            <person name="Wortman J.R."/>
            <person name="White O.R."/>
            <person name="Salzberg S."/>
            <person name="Shumway M."/>
            <person name="Koo H."/>
            <person name="Zhao Y."/>
            <person name="Holmes M."/>
            <person name="Miller J."/>
            <person name="Schatz M."/>
            <person name="Pop M."/>
            <person name="Pai G."/>
            <person name="Utterback T."/>
            <person name="Rogers Y.-H."/>
            <person name="Kravitz S."/>
            <person name="Fraser C.M."/>
        </authorList>
    </citation>
    <scope>NUCLEOTIDE SEQUENCE</scope>
    <source>
        <strain evidence="13">Liverpool</strain>
    </source>
</reference>
<evidence type="ECO:0000256" key="6">
    <source>
        <dbReference type="ARBA" id="ARBA00022946"/>
    </source>
</evidence>
<evidence type="ECO:0000313" key="14">
    <source>
        <dbReference type="Proteomes" id="UP000682892"/>
    </source>
</evidence>
<dbReference type="InterPro" id="IPR038459">
    <property type="entry name" value="MT_TRM10-typ_sf"/>
</dbReference>
<keyword evidence="8" id="KW-0496">Mitochondrion</keyword>
<evidence type="ECO:0000256" key="9">
    <source>
        <dbReference type="ARBA" id="ARBA00029803"/>
    </source>
</evidence>
<dbReference type="GO" id="GO:0097745">
    <property type="term" value="P:mitochondrial tRNA 5'-end processing"/>
    <property type="evidence" value="ECO:0007669"/>
    <property type="project" value="TreeGrafter"/>
</dbReference>
<organism evidence="13 14">
    <name type="scientific">Aedes aegypti</name>
    <name type="common">Yellowfever mosquito</name>
    <name type="synonym">Culex aegypti</name>
    <dbReference type="NCBI Taxonomy" id="7159"/>
    <lineage>
        <taxon>Eukaryota</taxon>
        <taxon>Metazoa</taxon>
        <taxon>Ecdysozoa</taxon>
        <taxon>Arthropoda</taxon>
        <taxon>Hexapoda</taxon>
        <taxon>Insecta</taxon>
        <taxon>Pterygota</taxon>
        <taxon>Neoptera</taxon>
        <taxon>Endopterygota</taxon>
        <taxon>Diptera</taxon>
        <taxon>Nematocera</taxon>
        <taxon>Culicoidea</taxon>
        <taxon>Culicidae</taxon>
        <taxon>Culicinae</taxon>
        <taxon>Aedini</taxon>
        <taxon>Aedes</taxon>
        <taxon>Stegomyia</taxon>
    </lineage>
</organism>
<keyword evidence="2" id="KW-0489">Methyltransferase</keyword>
<keyword evidence="11" id="KW-0732">Signal</keyword>
<keyword evidence="6" id="KW-0809">Transit peptide</keyword>
<evidence type="ECO:0000256" key="2">
    <source>
        <dbReference type="ARBA" id="ARBA00022603"/>
    </source>
</evidence>
<evidence type="ECO:0000256" key="10">
    <source>
        <dbReference type="SAM" id="Coils"/>
    </source>
</evidence>
<dbReference type="CDD" id="cd18102">
    <property type="entry name" value="Trm10_MRRP1"/>
    <property type="match status" value="1"/>
</dbReference>